<proteinExistence type="predicted"/>
<dbReference type="RefSeq" id="WP_171801569.1">
    <property type="nucleotide sequence ID" value="NZ_CP053541.1"/>
</dbReference>
<evidence type="ECO:0000313" key="3">
    <source>
        <dbReference type="Proteomes" id="UP000501443"/>
    </source>
</evidence>
<accession>A0AAE7AWA7</accession>
<protein>
    <submittedName>
        <fullName evidence="2">Uncharacterized protein</fullName>
    </submittedName>
</protein>
<evidence type="ECO:0000313" key="2">
    <source>
        <dbReference type="EMBL" id="QJY36184.1"/>
    </source>
</evidence>
<feature type="transmembrane region" description="Helical" evidence="1">
    <location>
        <begin position="16"/>
        <end position="34"/>
    </location>
</feature>
<feature type="transmembrane region" description="Helical" evidence="1">
    <location>
        <begin position="171"/>
        <end position="193"/>
    </location>
</feature>
<sequence>METPAFLSILSDLVKPGSAIFGLVIIIQFLHRVLDSSRVYKIKQLELLHNCMADLSNIGSSYTVEKLLERTYKVHIPFEQAMAMMSHPKRQKLFALYKSSYKYLKFSGDQFCLQPGYSSKRLVMLEWLKYKFVNTIKYYVSAFIGGVLLVISFQFFNTLGLFEVQLITYNIIWLVACVLVSIFLLSIALSSLVDSTSIRDATKFLDHFEEKKVPRKVVWAY</sequence>
<name>A0AAE7AWA7_9VIBR</name>
<organism evidence="2 3">
    <name type="scientific">Vibrio europaeus</name>
    <dbReference type="NCBI Taxonomy" id="300876"/>
    <lineage>
        <taxon>Bacteria</taxon>
        <taxon>Pseudomonadati</taxon>
        <taxon>Pseudomonadota</taxon>
        <taxon>Gammaproteobacteria</taxon>
        <taxon>Vibrionales</taxon>
        <taxon>Vibrionaceae</taxon>
        <taxon>Vibrio</taxon>
        <taxon>Vibrio oreintalis group</taxon>
    </lineage>
</organism>
<keyword evidence="1" id="KW-0812">Transmembrane</keyword>
<keyword evidence="1" id="KW-0472">Membrane</keyword>
<dbReference type="EMBL" id="CP053541">
    <property type="protein sequence ID" value="QJY36184.1"/>
    <property type="molecule type" value="Genomic_DNA"/>
</dbReference>
<feature type="transmembrane region" description="Helical" evidence="1">
    <location>
        <begin position="138"/>
        <end position="159"/>
    </location>
</feature>
<keyword evidence="1" id="KW-1133">Transmembrane helix</keyword>
<evidence type="ECO:0000256" key="1">
    <source>
        <dbReference type="SAM" id="Phobius"/>
    </source>
</evidence>
<dbReference type="Proteomes" id="UP000501443">
    <property type="component" value="Chromosome 1"/>
</dbReference>
<dbReference type="AlphaFoldDB" id="A0AAE7AWA7"/>
<reference evidence="2 3" key="1">
    <citation type="submission" date="2020-05" db="EMBL/GenBank/DDBJ databases">
        <title>First description outside Europe of the emergent pathogen for shellfish aquaculture Vibrio europaeus.</title>
        <authorList>
            <person name="Dubert J."/>
            <person name="Rojas R."/>
        </authorList>
    </citation>
    <scope>NUCLEOTIDE SEQUENCE [LARGE SCALE GENOMIC DNA]</scope>
    <source>
        <strain evidence="2 3">NPI-1</strain>
    </source>
</reference>
<gene>
    <name evidence="2" type="ORF">HOO69_05960</name>
</gene>